<protein>
    <submittedName>
        <fullName evidence="1">Uncharacterized protein</fullName>
    </submittedName>
</protein>
<comment type="caution">
    <text evidence="1">The sequence shown here is derived from an EMBL/GenBank/DDBJ whole genome shotgun (WGS) entry which is preliminary data.</text>
</comment>
<dbReference type="OrthoDB" id="1143271at2"/>
<name>A0A2U0I227_9FLAO</name>
<reference evidence="1 2" key="1">
    <citation type="submission" date="2018-04" db="EMBL/GenBank/DDBJ databases">
        <title>Marixanthomonas spongiae HN-E44 sp. nov., isolated from a marine sponge.</title>
        <authorList>
            <person name="Luo L."/>
            <person name="Zhuang L."/>
        </authorList>
    </citation>
    <scope>NUCLEOTIDE SEQUENCE [LARGE SCALE GENOMIC DNA]</scope>
    <source>
        <strain evidence="1 2">HN-E44</strain>
    </source>
</reference>
<evidence type="ECO:0000313" key="2">
    <source>
        <dbReference type="Proteomes" id="UP000245962"/>
    </source>
</evidence>
<evidence type="ECO:0000313" key="1">
    <source>
        <dbReference type="EMBL" id="PVW15162.1"/>
    </source>
</evidence>
<gene>
    <name evidence="1" type="ORF">DDV96_07070</name>
</gene>
<accession>A0A2U0I227</accession>
<organism evidence="1 2">
    <name type="scientific">Marixanthomonas spongiae</name>
    <dbReference type="NCBI Taxonomy" id="2174845"/>
    <lineage>
        <taxon>Bacteria</taxon>
        <taxon>Pseudomonadati</taxon>
        <taxon>Bacteroidota</taxon>
        <taxon>Flavobacteriia</taxon>
        <taxon>Flavobacteriales</taxon>
        <taxon>Flavobacteriaceae</taxon>
        <taxon>Marixanthomonas</taxon>
    </lineage>
</organism>
<sequence length="218" mass="24410">MSIKNLFIVTVLVVSFQQLTAQRNFDEYNRLGINGGLTLFDINTSNLTTKQGQGFSAGLTTRGSFRNSFDLVYGINFTQSNIEILGSNLTDNQYIEYSILAAQINFLGSFNIVEHHLSIEFGPVLNVNGKMKLKDDAFNDYILDGYNTVRAQDIEDISSFNFRLMGGLTAGLKSFRLMAHYQYGLTNMLNNLNDKDISEIEDIKGNSSTIILGAVFYF</sequence>
<dbReference type="EMBL" id="QEHR01000004">
    <property type="protein sequence ID" value="PVW15162.1"/>
    <property type="molecule type" value="Genomic_DNA"/>
</dbReference>
<dbReference type="RefSeq" id="WP_116694057.1">
    <property type="nucleotide sequence ID" value="NZ_QEHR01000004.1"/>
</dbReference>
<proteinExistence type="predicted"/>
<dbReference type="AlphaFoldDB" id="A0A2U0I227"/>
<dbReference type="Proteomes" id="UP000245962">
    <property type="component" value="Unassembled WGS sequence"/>
</dbReference>
<keyword evidence="2" id="KW-1185">Reference proteome</keyword>